<dbReference type="EMBL" id="PDZR01000005">
    <property type="protein sequence ID" value="PNG26793.1"/>
    <property type="molecule type" value="Genomic_DNA"/>
</dbReference>
<feature type="transmembrane region" description="Helical" evidence="6">
    <location>
        <begin position="458"/>
        <end position="479"/>
    </location>
</feature>
<feature type="transmembrane region" description="Helical" evidence="6">
    <location>
        <begin position="500"/>
        <end position="527"/>
    </location>
</feature>
<dbReference type="InterPro" id="IPR038766">
    <property type="entry name" value="Membrane_comp_ABC_pdt"/>
</dbReference>
<name>A0A2J7TJ37_METSI</name>
<keyword evidence="3 6" id="KW-0812">Transmembrane</keyword>
<dbReference type="Pfam" id="PF02687">
    <property type="entry name" value="FtsX"/>
    <property type="match status" value="2"/>
</dbReference>
<evidence type="ECO:0000256" key="6">
    <source>
        <dbReference type="SAM" id="Phobius"/>
    </source>
</evidence>
<evidence type="ECO:0000256" key="1">
    <source>
        <dbReference type="ARBA" id="ARBA00004651"/>
    </source>
</evidence>
<feature type="domain" description="ABC3 transporter permease C-terminal" evidence="7">
    <location>
        <begin position="295"/>
        <end position="405"/>
    </location>
</feature>
<sequence>MEQLDVAAGSAPAQTLARRGWRAPLALKFALRDLRGGLSGFVIFLGCIAVGVAAITGVGSLSLSLKDGLAREGGAILGGDVSFDLAQREASGAERAFLAGAGRVSSVVLMRAMARPAGQPGGEAGNVAMVEIKAIDGLYPLAGTIGLEPATPLADALSERDGVFGVAVDQALAPRLGVSSGEEIRIGQGRYQLRAMLTKEPDQLAGGVGFGPRVLMSEAGLRASGLLQPGALAHFVYRVALGQAETPAPDAAVEAFADRARAEVPGAGWEIRTRKNISPQFSRNLDRFTQFLTLVGLSSLIVGGVGVANAVRTYVARKRTTIAILKSLGASGSRVFAVMLIEIMLVALIGVALGAVVGALLPYVAAAAFGDLLPFPLAPAIHPRPMLEGALYGLLTALAFAALPLGLAHDVPAQAIFRDAIEIVASRPRARYIAIAFAAAAALLASALILAGDRKLTLIYAGATLAALAALRLVAFLIMRIARKLPRARWLPLRLAIANIYRPGALTPSVVLSLGLGLALLVALVLIDNNIRGELKTAGAGEAPSFFFLDVPSARADEFSQFVKQKAPDGKLALVPMLRGRIVELKGVAAEKAQPKESAAWALQGDRGITFADAPPQGSTLVKGEWWPKDYAGAPLISLESQIADGLGLKIGDDIAVNVLGRIITGKVANIRKVDWRVIGINFVLVFSPNTFAGAPYNDLATLSLPGAGPAREMALARDVAAAFPAITSVRVKDALESAAAIVSQLASAVRGASSVALVAAILVLAGAVAAGQQARIHDAVVLKTLGATRGRLLTAFVAEYALIGFATALFGAAAGTAAAYGIAKSVMSIDFTFFWPQALGAAAAALLFTVLLGLVGTWRILGRKAAPYLRDL</sequence>
<keyword evidence="2" id="KW-1003">Cell membrane</keyword>
<reference evidence="8 9" key="1">
    <citation type="submission" date="2017-10" db="EMBL/GenBank/DDBJ databases">
        <title>Genome announcement of Methylocella silvestris TVC from permafrost.</title>
        <authorList>
            <person name="Wang J."/>
            <person name="Geng K."/>
            <person name="Ul-Haque F."/>
            <person name="Crombie A.T."/>
            <person name="Street L.E."/>
            <person name="Wookey P.A."/>
            <person name="Murrell J.C."/>
            <person name="Pratscher J."/>
        </authorList>
    </citation>
    <scope>NUCLEOTIDE SEQUENCE [LARGE SCALE GENOMIC DNA]</scope>
    <source>
        <strain evidence="8 9">TVC</strain>
    </source>
</reference>
<dbReference type="RefSeq" id="WP_102843089.1">
    <property type="nucleotide sequence ID" value="NZ_PDZR01000005.1"/>
</dbReference>
<feature type="transmembrane region" description="Helical" evidence="6">
    <location>
        <begin position="752"/>
        <end position="772"/>
    </location>
</feature>
<feature type="transmembrane region" description="Helical" evidence="6">
    <location>
        <begin position="336"/>
        <end position="369"/>
    </location>
</feature>
<evidence type="ECO:0000313" key="8">
    <source>
        <dbReference type="EMBL" id="PNG26793.1"/>
    </source>
</evidence>
<dbReference type="GO" id="GO:0016740">
    <property type="term" value="F:transferase activity"/>
    <property type="evidence" value="ECO:0007669"/>
    <property type="project" value="UniProtKB-KW"/>
</dbReference>
<keyword evidence="8" id="KW-0808">Transferase</keyword>
<dbReference type="GO" id="GO:0005886">
    <property type="term" value="C:plasma membrane"/>
    <property type="evidence" value="ECO:0007669"/>
    <property type="project" value="UniProtKB-SubCell"/>
</dbReference>
<dbReference type="Proteomes" id="UP000236286">
    <property type="component" value="Unassembled WGS sequence"/>
</dbReference>
<dbReference type="PANTHER" id="PTHR30287">
    <property type="entry name" value="MEMBRANE COMPONENT OF PREDICTED ABC SUPERFAMILY METABOLITE UPTAKE TRANSPORTER"/>
    <property type="match status" value="1"/>
</dbReference>
<comment type="caution">
    <text evidence="8">The sequence shown here is derived from an EMBL/GenBank/DDBJ whole genome shotgun (WGS) entry which is preliminary data.</text>
</comment>
<proteinExistence type="predicted"/>
<accession>A0A2J7TJ37</accession>
<dbReference type="InterPro" id="IPR003838">
    <property type="entry name" value="ABC3_permease_C"/>
</dbReference>
<keyword evidence="5 6" id="KW-0472">Membrane</keyword>
<comment type="subcellular location">
    <subcellularLocation>
        <location evidence="1">Cell membrane</location>
        <topology evidence="1">Multi-pass membrane protein</topology>
    </subcellularLocation>
</comment>
<evidence type="ECO:0000256" key="3">
    <source>
        <dbReference type="ARBA" id="ARBA00022692"/>
    </source>
</evidence>
<dbReference type="OrthoDB" id="9775544at2"/>
<evidence type="ECO:0000256" key="5">
    <source>
        <dbReference type="ARBA" id="ARBA00023136"/>
    </source>
</evidence>
<dbReference type="AlphaFoldDB" id="A0A2J7TJ37"/>
<protein>
    <submittedName>
        <fullName evidence="8">Glycosyl transferase family 1</fullName>
    </submittedName>
</protein>
<evidence type="ECO:0000313" key="9">
    <source>
        <dbReference type="Proteomes" id="UP000236286"/>
    </source>
</evidence>
<feature type="transmembrane region" description="Helical" evidence="6">
    <location>
        <begin position="793"/>
        <end position="823"/>
    </location>
</feature>
<keyword evidence="4 6" id="KW-1133">Transmembrane helix</keyword>
<feature type="transmembrane region" description="Helical" evidence="6">
    <location>
        <begin position="291"/>
        <end position="315"/>
    </location>
</feature>
<evidence type="ECO:0000259" key="7">
    <source>
        <dbReference type="Pfam" id="PF02687"/>
    </source>
</evidence>
<dbReference type="PANTHER" id="PTHR30287:SF1">
    <property type="entry name" value="INNER MEMBRANE PROTEIN"/>
    <property type="match status" value="1"/>
</dbReference>
<feature type="domain" description="ABC3 transporter permease C-terminal" evidence="7">
    <location>
        <begin position="754"/>
        <end position="863"/>
    </location>
</feature>
<feature type="transmembrane region" description="Helical" evidence="6">
    <location>
        <begin position="389"/>
        <end position="411"/>
    </location>
</feature>
<organism evidence="8 9">
    <name type="scientific">Methylocella silvestris</name>
    <dbReference type="NCBI Taxonomy" id="199596"/>
    <lineage>
        <taxon>Bacteria</taxon>
        <taxon>Pseudomonadati</taxon>
        <taxon>Pseudomonadota</taxon>
        <taxon>Alphaproteobacteria</taxon>
        <taxon>Hyphomicrobiales</taxon>
        <taxon>Beijerinckiaceae</taxon>
        <taxon>Methylocella</taxon>
    </lineage>
</organism>
<feature type="transmembrane region" description="Helical" evidence="6">
    <location>
        <begin position="432"/>
        <end position="452"/>
    </location>
</feature>
<evidence type="ECO:0000256" key="4">
    <source>
        <dbReference type="ARBA" id="ARBA00022989"/>
    </source>
</evidence>
<evidence type="ECO:0000256" key="2">
    <source>
        <dbReference type="ARBA" id="ARBA00022475"/>
    </source>
</evidence>
<feature type="transmembrane region" description="Helical" evidence="6">
    <location>
        <begin position="835"/>
        <end position="856"/>
    </location>
</feature>
<feature type="transmembrane region" description="Helical" evidence="6">
    <location>
        <begin position="38"/>
        <end position="61"/>
    </location>
</feature>
<gene>
    <name evidence="8" type="ORF">CR492_07110</name>
</gene>